<dbReference type="HOGENOM" id="CLU_179720_0_0_1"/>
<feature type="non-terminal residue" evidence="1">
    <location>
        <position position="64"/>
    </location>
</feature>
<organism evidence="1 2">
    <name type="scientific">Paxillus involutus ATCC 200175</name>
    <dbReference type="NCBI Taxonomy" id="664439"/>
    <lineage>
        <taxon>Eukaryota</taxon>
        <taxon>Fungi</taxon>
        <taxon>Dikarya</taxon>
        <taxon>Basidiomycota</taxon>
        <taxon>Agaricomycotina</taxon>
        <taxon>Agaricomycetes</taxon>
        <taxon>Agaricomycetidae</taxon>
        <taxon>Boletales</taxon>
        <taxon>Paxilineae</taxon>
        <taxon>Paxillaceae</taxon>
        <taxon>Paxillus</taxon>
    </lineage>
</organism>
<proteinExistence type="predicted"/>
<reference evidence="1 2" key="1">
    <citation type="submission" date="2014-06" db="EMBL/GenBank/DDBJ databases">
        <authorList>
            <consortium name="DOE Joint Genome Institute"/>
            <person name="Kuo A."/>
            <person name="Kohler A."/>
            <person name="Nagy L.G."/>
            <person name="Floudas D."/>
            <person name="Copeland A."/>
            <person name="Barry K.W."/>
            <person name="Cichocki N."/>
            <person name="Veneault-Fourrey C."/>
            <person name="LaButti K."/>
            <person name="Lindquist E.A."/>
            <person name="Lipzen A."/>
            <person name="Lundell T."/>
            <person name="Morin E."/>
            <person name="Murat C."/>
            <person name="Sun H."/>
            <person name="Tunlid A."/>
            <person name="Henrissat B."/>
            <person name="Grigoriev I.V."/>
            <person name="Hibbett D.S."/>
            <person name="Martin F."/>
            <person name="Nordberg H.P."/>
            <person name="Cantor M.N."/>
            <person name="Hua S.X."/>
        </authorList>
    </citation>
    <scope>NUCLEOTIDE SEQUENCE [LARGE SCALE GENOMIC DNA]</scope>
    <source>
        <strain evidence="1 2">ATCC 200175</strain>
    </source>
</reference>
<feature type="non-terminal residue" evidence="1">
    <location>
        <position position="1"/>
    </location>
</feature>
<accession>A0A0C9TZJ8</accession>
<dbReference type="EMBL" id="KN819357">
    <property type="protein sequence ID" value="KIJ12992.1"/>
    <property type="molecule type" value="Genomic_DNA"/>
</dbReference>
<reference evidence="2" key="2">
    <citation type="submission" date="2015-01" db="EMBL/GenBank/DDBJ databases">
        <title>Evolutionary Origins and Diversification of the Mycorrhizal Mutualists.</title>
        <authorList>
            <consortium name="DOE Joint Genome Institute"/>
            <consortium name="Mycorrhizal Genomics Consortium"/>
            <person name="Kohler A."/>
            <person name="Kuo A."/>
            <person name="Nagy L.G."/>
            <person name="Floudas D."/>
            <person name="Copeland A."/>
            <person name="Barry K.W."/>
            <person name="Cichocki N."/>
            <person name="Veneault-Fourrey C."/>
            <person name="LaButti K."/>
            <person name="Lindquist E.A."/>
            <person name="Lipzen A."/>
            <person name="Lundell T."/>
            <person name="Morin E."/>
            <person name="Murat C."/>
            <person name="Riley R."/>
            <person name="Ohm R."/>
            <person name="Sun H."/>
            <person name="Tunlid A."/>
            <person name="Henrissat B."/>
            <person name="Grigoriev I.V."/>
            <person name="Hibbett D.S."/>
            <person name="Martin F."/>
        </authorList>
    </citation>
    <scope>NUCLEOTIDE SEQUENCE [LARGE SCALE GENOMIC DNA]</scope>
    <source>
        <strain evidence="2">ATCC 200175</strain>
    </source>
</reference>
<keyword evidence="2" id="KW-1185">Reference proteome</keyword>
<sequence length="64" mass="7341">IQQLGRTLLAAYAYDNFDVDLKTTNPTVEKLTDTLKHLTSGLLFPLVHGVVREDLRCSRVLWER</sequence>
<gene>
    <name evidence="1" type="ORF">PAXINDRAFT_36609</name>
</gene>
<evidence type="ECO:0000313" key="2">
    <source>
        <dbReference type="Proteomes" id="UP000053647"/>
    </source>
</evidence>
<dbReference type="Proteomes" id="UP000053647">
    <property type="component" value="Unassembled WGS sequence"/>
</dbReference>
<dbReference type="OrthoDB" id="4743193at2759"/>
<protein>
    <submittedName>
        <fullName evidence="1">Uncharacterized protein</fullName>
    </submittedName>
</protein>
<dbReference type="AlphaFoldDB" id="A0A0C9TZJ8"/>
<name>A0A0C9TZJ8_PAXIN</name>
<evidence type="ECO:0000313" key="1">
    <source>
        <dbReference type="EMBL" id="KIJ12992.1"/>
    </source>
</evidence>